<organism evidence="1 2">
    <name type="scientific">Chaetomium tenue</name>
    <dbReference type="NCBI Taxonomy" id="1854479"/>
    <lineage>
        <taxon>Eukaryota</taxon>
        <taxon>Fungi</taxon>
        <taxon>Dikarya</taxon>
        <taxon>Ascomycota</taxon>
        <taxon>Pezizomycotina</taxon>
        <taxon>Sordariomycetes</taxon>
        <taxon>Sordariomycetidae</taxon>
        <taxon>Sordariales</taxon>
        <taxon>Chaetomiaceae</taxon>
        <taxon>Chaetomium</taxon>
    </lineage>
</organism>
<evidence type="ECO:0000313" key="2">
    <source>
        <dbReference type="Proteomes" id="UP000724584"/>
    </source>
</evidence>
<sequence>MALPHGDPRFVIRRRLTASATTACNSQPVWDRGPREHLGELRMSQRRRFHVEPFRMPCVPQKLYPCSGFVVCISLLELPLSSMPKPHGTASCWETDGYEVVHESLTNRIREMSPEEAAGHLGRADPVCQISHCMPPSFCCWIPDGALWNGDRRLGLSHTRWLVWWAQGAPESDTSGKSVDMEK</sequence>
<name>A0ACB7P019_9PEZI</name>
<dbReference type="EMBL" id="JAGIZQ010000005">
    <property type="protein sequence ID" value="KAH6627346.1"/>
    <property type="molecule type" value="Genomic_DNA"/>
</dbReference>
<keyword evidence="2" id="KW-1185">Reference proteome</keyword>
<dbReference type="Proteomes" id="UP000724584">
    <property type="component" value="Unassembled WGS sequence"/>
</dbReference>
<proteinExistence type="predicted"/>
<protein>
    <submittedName>
        <fullName evidence="1">Uncharacterized protein</fullName>
    </submittedName>
</protein>
<accession>A0ACB7P019</accession>
<gene>
    <name evidence="1" type="ORF">F5144DRAFT_270488</name>
</gene>
<reference evidence="1 2" key="1">
    <citation type="journal article" date="2021" name="Nat. Commun.">
        <title>Genetic determinants of endophytism in the Arabidopsis root mycobiome.</title>
        <authorList>
            <person name="Mesny F."/>
            <person name="Miyauchi S."/>
            <person name="Thiergart T."/>
            <person name="Pickel B."/>
            <person name="Atanasova L."/>
            <person name="Karlsson M."/>
            <person name="Huettel B."/>
            <person name="Barry K.W."/>
            <person name="Haridas S."/>
            <person name="Chen C."/>
            <person name="Bauer D."/>
            <person name="Andreopoulos W."/>
            <person name="Pangilinan J."/>
            <person name="LaButti K."/>
            <person name="Riley R."/>
            <person name="Lipzen A."/>
            <person name="Clum A."/>
            <person name="Drula E."/>
            <person name="Henrissat B."/>
            <person name="Kohler A."/>
            <person name="Grigoriev I.V."/>
            <person name="Martin F.M."/>
            <person name="Hacquard S."/>
        </authorList>
    </citation>
    <scope>NUCLEOTIDE SEQUENCE [LARGE SCALE GENOMIC DNA]</scope>
    <source>
        <strain evidence="1 2">MPI-SDFR-AT-0079</strain>
    </source>
</reference>
<evidence type="ECO:0000313" key="1">
    <source>
        <dbReference type="EMBL" id="KAH6627346.1"/>
    </source>
</evidence>
<comment type="caution">
    <text evidence="1">The sequence shown here is derived from an EMBL/GenBank/DDBJ whole genome shotgun (WGS) entry which is preliminary data.</text>
</comment>